<evidence type="ECO:0000256" key="3">
    <source>
        <dbReference type="ARBA" id="ARBA00022989"/>
    </source>
</evidence>
<dbReference type="Gene3D" id="3.30.1490.480">
    <property type="entry name" value="Endolytic murein transglycosylase"/>
    <property type="match status" value="1"/>
</dbReference>
<evidence type="ECO:0000256" key="1">
    <source>
        <dbReference type="ARBA" id="ARBA00022475"/>
    </source>
</evidence>
<evidence type="ECO:0000256" key="6">
    <source>
        <dbReference type="ARBA" id="ARBA00023316"/>
    </source>
</evidence>
<proteinExistence type="inferred from homology"/>
<dbReference type="NCBIfam" id="TIGR00247">
    <property type="entry name" value="endolytic transglycosylase MltG"/>
    <property type="match status" value="1"/>
</dbReference>
<evidence type="ECO:0000313" key="10">
    <source>
        <dbReference type="Proteomes" id="UP000602260"/>
    </source>
</evidence>
<dbReference type="GO" id="GO:0008932">
    <property type="term" value="F:lytic endotransglycosylase activity"/>
    <property type="evidence" value="ECO:0007669"/>
    <property type="project" value="UniProtKB-UniRule"/>
</dbReference>
<feature type="region of interest" description="Disordered" evidence="8">
    <location>
        <begin position="1"/>
        <end position="30"/>
    </location>
</feature>
<keyword evidence="10" id="KW-1185">Reference proteome</keyword>
<evidence type="ECO:0000256" key="5">
    <source>
        <dbReference type="ARBA" id="ARBA00023239"/>
    </source>
</evidence>
<comment type="subcellular location">
    <subcellularLocation>
        <location evidence="7">Cell membrane</location>
        <topology evidence="7">Single-pass membrane protein</topology>
    </subcellularLocation>
</comment>
<dbReference type="GO" id="GO:0005886">
    <property type="term" value="C:plasma membrane"/>
    <property type="evidence" value="ECO:0007669"/>
    <property type="project" value="UniProtKB-SubCell"/>
</dbReference>
<keyword evidence="6 7" id="KW-0961">Cell wall biogenesis/degradation</keyword>
<keyword evidence="3 7" id="KW-1133">Transmembrane helix</keyword>
<feature type="transmembrane region" description="Helical" evidence="7">
    <location>
        <begin position="38"/>
        <end position="60"/>
    </location>
</feature>
<comment type="caution">
    <text evidence="9">The sequence shown here is derived from an EMBL/GenBank/DDBJ whole genome shotgun (WGS) entry which is preliminary data.</text>
</comment>
<feature type="compositionally biased region" description="Basic and acidic residues" evidence="8">
    <location>
        <begin position="1"/>
        <end position="16"/>
    </location>
</feature>
<dbReference type="InterPro" id="IPR003770">
    <property type="entry name" value="MLTG-like"/>
</dbReference>
<protein>
    <recommendedName>
        <fullName evidence="7">Endolytic murein transglycosylase</fullName>
        <ecNumber evidence="7">4.2.2.29</ecNumber>
    </recommendedName>
    <alternativeName>
        <fullName evidence="7">Peptidoglycan lytic transglycosylase</fullName>
    </alternativeName>
    <alternativeName>
        <fullName evidence="7">Peptidoglycan polymerization terminase</fullName>
    </alternativeName>
</protein>
<dbReference type="GO" id="GO:0071555">
    <property type="term" value="P:cell wall organization"/>
    <property type="evidence" value="ECO:0007669"/>
    <property type="project" value="UniProtKB-KW"/>
</dbReference>
<dbReference type="AlphaFoldDB" id="A0A8J6M414"/>
<comment type="function">
    <text evidence="7">Functions as a peptidoglycan terminase that cleaves nascent peptidoglycan strands endolytically to terminate their elongation.</text>
</comment>
<dbReference type="GO" id="GO:0009252">
    <property type="term" value="P:peptidoglycan biosynthetic process"/>
    <property type="evidence" value="ECO:0007669"/>
    <property type="project" value="UniProtKB-UniRule"/>
</dbReference>
<dbReference type="EMBL" id="JACOPN010000001">
    <property type="protein sequence ID" value="MBC5715862.1"/>
    <property type="molecule type" value="Genomic_DNA"/>
</dbReference>
<organism evidence="9 10">
    <name type="scientific">Flintibacter faecis</name>
    <dbReference type="NCBI Taxonomy" id="2763047"/>
    <lineage>
        <taxon>Bacteria</taxon>
        <taxon>Bacillati</taxon>
        <taxon>Bacillota</taxon>
        <taxon>Clostridia</taxon>
        <taxon>Eubacteriales</taxon>
        <taxon>Flintibacter</taxon>
    </lineage>
</organism>
<evidence type="ECO:0000256" key="2">
    <source>
        <dbReference type="ARBA" id="ARBA00022692"/>
    </source>
</evidence>
<comment type="catalytic activity">
    <reaction evidence="7">
        <text>a peptidoglycan chain = a peptidoglycan chain with N-acetyl-1,6-anhydromuramyl-[peptide] at the reducing end + a peptidoglycan chain with N-acetylglucosamine at the non-reducing end.</text>
        <dbReference type="EC" id="4.2.2.29"/>
    </reaction>
</comment>
<evidence type="ECO:0000256" key="4">
    <source>
        <dbReference type="ARBA" id="ARBA00023136"/>
    </source>
</evidence>
<sequence>MAQERRSPRAPSDHSENGQSSRSSGRRRHSRSFSASSGVLYAVAVIGVSILLACVCWIAANDVLALNKPEKEVTITVDKEDSFNQVADRLKKEGLIEYKGLFKLFASVTGGKAKVSPGTYTLNTDMDYRALLSGMSVNSSTKAEITITIPEGYTVTQIFQLLEDNKVATVEELTQAAAEHDYAFSFLQDIPLGDAERLEGFLYPDTYQFNTPHNAVYAINKMLVNFDEKYTDDLRQKVTDSGYSIREILTIASLVERETDGTDRGKIASVIYNRLNNPSSGTMGYLQIDATLAFLNGGKVPTEADKAIDSPYNTYLYKGLPPAPIANPGLDAIKAALDPEKTGYFYYALGDDNTHSFFKTLDAQQRFLRTQTRYN</sequence>
<dbReference type="Pfam" id="PF02618">
    <property type="entry name" value="YceG"/>
    <property type="match status" value="1"/>
</dbReference>
<name>A0A8J6M414_9FIRM</name>
<keyword evidence="2 7" id="KW-0812">Transmembrane</keyword>
<evidence type="ECO:0000313" key="9">
    <source>
        <dbReference type="EMBL" id="MBC5715862.1"/>
    </source>
</evidence>
<gene>
    <name evidence="7 9" type="primary">mltG</name>
    <name evidence="9" type="ORF">H8S55_00705</name>
</gene>
<keyword evidence="4 7" id="KW-0472">Membrane</keyword>
<comment type="similarity">
    <text evidence="7">Belongs to the transglycosylase MltG family.</text>
</comment>
<keyword evidence="1 7" id="KW-1003">Cell membrane</keyword>
<dbReference type="PANTHER" id="PTHR30518:SF2">
    <property type="entry name" value="ENDOLYTIC MUREIN TRANSGLYCOSYLASE"/>
    <property type="match status" value="1"/>
</dbReference>
<reference evidence="9" key="1">
    <citation type="submission" date="2020-08" db="EMBL/GenBank/DDBJ databases">
        <title>Genome public.</title>
        <authorList>
            <person name="Liu C."/>
            <person name="Sun Q."/>
        </authorList>
    </citation>
    <scope>NUCLEOTIDE SEQUENCE</scope>
    <source>
        <strain evidence="9">BX5</strain>
    </source>
</reference>
<evidence type="ECO:0000256" key="7">
    <source>
        <dbReference type="HAMAP-Rule" id="MF_02065"/>
    </source>
</evidence>
<feature type="site" description="Important for catalytic activity" evidence="7">
    <location>
        <position position="258"/>
    </location>
</feature>
<keyword evidence="5 7" id="KW-0456">Lyase</keyword>
<dbReference type="PANTHER" id="PTHR30518">
    <property type="entry name" value="ENDOLYTIC MUREIN TRANSGLYCOSYLASE"/>
    <property type="match status" value="1"/>
</dbReference>
<dbReference type="RefSeq" id="WP_186877394.1">
    <property type="nucleotide sequence ID" value="NZ_JACOPN010000001.1"/>
</dbReference>
<dbReference type="HAMAP" id="MF_02065">
    <property type="entry name" value="MltG"/>
    <property type="match status" value="1"/>
</dbReference>
<dbReference type="EC" id="4.2.2.29" evidence="7"/>
<evidence type="ECO:0000256" key="8">
    <source>
        <dbReference type="SAM" id="MobiDB-lite"/>
    </source>
</evidence>
<dbReference type="Proteomes" id="UP000602260">
    <property type="component" value="Unassembled WGS sequence"/>
</dbReference>
<accession>A0A8J6M414</accession>